<dbReference type="GO" id="GO:0008017">
    <property type="term" value="F:microtubule binding"/>
    <property type="evidence" value="ECO:0007669"/>
    <property type="project" value="InterPro"/>
</dbReference>
<dbReference type="InterPro" id="IPR027640">
    <property type="entry name" value="Kinesin-like_fam"/>
</dbReference>
<dbReference type="PANTHER" id="PTHR47968:SF67">
    <property type="entry name" value="KINESIN MOTOR DOMAIN-CONTAINING PROTEIN"/>
    <property type="match status" value="1"/>
</dbReference>
<protein>
    <recommendedName>
        <fullName evidence="5">Kinesin-like protein</fullName>
    </recommendedName>
</protein>
<dbReference type="Gene3D" id="3.40.850.10">
    <property type="entry name" value="Kinesin motor domain"/>
    <property type="match status" value="1"/>
</dbReference>
<evidence type="ECO:0000313" key="9">
    <source>
        <dbReference type="Proteomes" id="UP001485043"/>
    </source>
</evidence>
<organism evidence="8 9">
    <name type="scientific">Apatococcus fuscideae</name>
    <dbReference type="NCBI Taxonomy" id="2026836"/>
    <lineage>
        <taxon>Eukaryota</taxon>
        <taxon>Viridiplantae</taxon>
        <taxon>Chlorophyta</taxon>
        <taxon>core chlorophytes</taxon>
        <taxon>Trebouxiophyceae</taxon>
        <taxon>Chlorellales</taxon>
        <taxon>Chlorellaceae</taxon>
        <taxon>Apatococcus</taxon>
    </lineage>
</organism>
<keyword evidence="3 4" id="KW-0505">Motor protein</keyword>
<dbReference type="PROSITE" id="PS50067">
    <property type="entry name" value="KINESIN_MOTOR_2"/>
    <property type="match status" value="1"/>
</dbReference>
<dbReference type="EMBL" id="JALJOV010000009">
    <property type="protein sequence ID" value="KAK9868874.1"/>
    <property type="molecule type" value="Genomic_DNA"/>
</dbReference>
<evidence type="ECO:0000256" key="5">
    <source>
        <dbReference type="RuleBase" id="RU000394"/>
    </source>
</evidence>
<evidence type="ECO:0000256" key="2">
    <source>
        <dbReference type="ARBA" id="ARBA00022840"/>
    </source>
</evidence>
<feature type="compositionally biased region" description="Low complexity" evidence="6">
    <location>
        <begin position="535"/>
        <end position="560"/>
    </location>
</feature>
<feature type="compositionally biased region" description="Low complexity" evidence="6">
    <location>
        <begin position="573"/>
        <end position="582"/>
    </location>
</feature>
<comment type="caution">
    <text evidence="8">The sequence shown here is derived from an EMBL/GenBank/DDBJ whole genome shotgun (WGS) entry which is preliminary data.</text>
</comment>
<keyword evidence="5" id="KW-0493">Microtubule</keyword>
<evidence type="ECO:0000256" key="3">
    <source>
        <dbReference type="ARBA" id="ARBA00023175"/>
    </source>
</evidence>
<dbReference type="InterPro" id="IPR001752">
    <property type="entry name" value="Kinesin_motor_dom"/>
</dbReference>
<dbReference type="PROSITE" id="PS00411">
    <property type="entry name" value="KINESIN_MOTOR_1"/>
    <property type="match status" value="1"/>
</dbReference>
<evidence type="ECO:0000256" key="6">
    <source>
        <dbReference type="SAM" id="MobiDB-lite"/>
    </source>
</evidence>
<feature type="binding site" evidence="4">
    <location>
        <begin position="98"/>
        <end position="105"/>
    </location>
    <ligand>
        <name>ATP</name>
        <dbReference type="ChEBI" id="CHEBI:30616"/>
    </ligand>
</feature>
<dbReference type="GO" id="GO:0005524">
    <property type="term" value="F:ATP binding"/>
    <property type="evidence" value="ECO:0007669"/>
    <property type="project" value="UniProtKB-UniRule"/>
</dbReference>
<keyword evidence="9" id="KW-1185">Reference proteome</keyword>
<sequence length="759" mass="82223">MSAVQGAHSSSIGIFLRVKPVTRPSLGLSVNDTDHQIHFNLPRALSLGPVNNQRENYQFSFNGVLTADAKQEEVFERVARNVVLGTLEGFNGTIFAYGQTGSGKTFTVTGGPERYADRGIIPRSISVVFDEIAKRAEFNFLVHVSYLEIYNEVGYDLLDPDRDVRSLEDLPRVHVMEDDDGAAHMRNLSSHRAASEEDALNLLFLGDTNRTISETPLNQASSRSHCIFTVTIESRRPGEPMVRRSKLNLVDLAGSERVSRTGIDGGILKEARYINLSLHYLEQVIIALQERSTGGARGHVPYRNSTMTMVLRDSLGGNCRTVMIANITAQHEMLDESISTCRFAQRVALVANQASDAACCMVTINEDIDPDVVIKRLKVENRELKDELRMLRGEGEDRGPLTADEIERVTTQARSYVEDPSPEATLSFGGSMLFINAAFRALKQAARGNLLVAAKGQSLGPPIPGSQALPKGPPAVAAPQEIQQLTEQIRQRDSEIAILVGLVKKAQAAGFIPSSPATSAASRPAPGLPAANLVASPSTGSPPAAGPAPASSGPGRQSGSIRKSVSMPVQSRQPGLAASQSSSLAATGLGSLPSQEVLADRSRAFEAFRISYSGNPVIDANKAQLKAKYDEAKMHGQQVNASKLSIEKLKGQIDRHRTYRSLADITKGPIDADQELEPDEKEMRLHGEVEQAKGRYKEAFARLRTLKSEIEHLHRLLEHNRQARHPVTSSFVGLRGRAQQAPTTGRTGSSGKHGEPLGG</sequence>
<accession>A0AAW1TMQ0</accession>
<dbReference type="Pfam" id="PF00225">
    <property type="entry name" value="Kinesin"/>
    <property type="match status" value="1"/>
</dbReference>
<feature type="region of interest" description="Disordered" evidence="6">
    <location>
        <begin position="733"/>
        <end position="759"/>
    </location>
</feature>
<feature type="domain" description="Kinesin motor" evidence="7">
    <location>
        <begin position="11"/>
        <end position="350"/>
    </location>
</feature>
<dbReference type="GO" id="GO:0005874">
    <property type="term" value="C:microtubule"/>
    <property type="evidence" value="ECO:0007669"/>
    <property type="project" value="UniProtKB-KW"/>
</dbReference>
<dbReference type="InterPro" id="IPR056524">
    <property type="entry name" value="KIF6/9_C"/>
</dbReference>
<dbReference type="GO" id="GO:0007018">
    <property type="term" value="P:microtubule-based movement"/>
    <property type="evidence" value="ECO:0007669"/>
    <property type="project" value="InterPro"/>
</dbReference>
<name>A0AAW1TMQ0_9CHLO</name>
<dbReference type="InterPro" id="IPR019821">
    <property type="entry name" value="Kinesin_motor_CS"/>
</dbReference>
<keyword evidence="1 4" id="KW-0547">Nucleotide-binding</keyword>
<comment type="similarity">
    <text evidence="4 5">Belongs to the TRAFAC class myosin-kinesin ATPase superfamily. Kinesin family.</text>
</comment>
<dbReference type="InterPro" id="IPR027417">
    <property type="entry name" value="P-loop_NTPase"/>
</dbReference>
<keyword evidence="2 4" id="KW-0067">ATP-binding</keyword>
<dbReference type="PANTHER" id="PTHR47968">
    <property type="entry name" value="CENTROMERE PROTEIN E"/>
    <property type="match status" value="1"/>
</dbReference>
<dbReference type="SMART" id="SM00129">
    <property type="entry name" value="KISc"/>
    <property type="match status" value="1"/>
</dbReference>
<evidence type="ECO:0000256" key="1">
    <source>
        <dbReference type="ARBA" id="ARBA00022741"/>
    </source>
</evidence>
<feature type="region of interest" description="Disordered" evidence="6">
    <location>
        <begin position="514"/>
        <end position="582"/>
    </location>
</feature>
<evidence type="ECO:0000256" key="4">
    <source>
        <dbReference type="PROSITE-ProRule" id="PRU00283"/>
    </source>
</evidence>
<dbReference type="GO" id="GO:0003777">
    <property type="term" value="F:microtubule motor activity"/>
    <property type="evidence" value="ECO:0007669"/>
    <property type="project" value="InterPro"/>
</dbReference>
<dbReference type="AlphaFoldDB" id="A0AAW1TMQ0"/>
<dbReference type="Proteomes" id="UP001485043">
    <property type="component" value="Unassembled WGS sequence"/>
</dbReference>
<feature type="compositionally biased region" description="Polar residues" evidence="6">
    <location>
        <begin position="740"/>
        <end position="750"/>
    </location>
</feature>
<dbReference type="PRINTS" id="PR00380">
    <property type="entry name" value="KINESINHEAVY"/>
</dbReference>
<feature type="compositionally biased region" description="Low complexity" evidence="6">
    <location>
        <begin position="514"/>
        <end position="525"/>
    </location>
</feature>
<reference evidence="8 9" key="1">
    <citation type="journal article" date="2024" name="Nat. Commun.">
        <title>Phylogenomics reveals the evolutionary origins of lichenization in chlorophyte algae.</title>
        <authorList>
            <person name="Puginier C."/>
            <person name="Libourel C."/>
            <person name="Otte J."/>
            <person name="Skaloud P."/>
            <person name="Haon M."/>
            <person name="Grisel S."/>
            <person name="Petersen M."/>
            <person name="Berrin J.G."/>
            <person name="Delaux P.M."/>
            <person name="Dal Grande F."/>
            <person name="Keller J."/>
        </authorList>
    </citation>
    <scope>NUCLEOTIDE SEQUENCE [LARGE SCALE GENOMIC DNA]</scope>
    <source>
        <strain evidence="8 9">SAG 2523</strain>
    </source>
</reference>
<dbReference type="Pfam" id="PF23735">
    <property type="entry name" value="KIF9"/>
    <property type="match status" value="1"/>
</dbReference>
<gene>
    <name evidence="8" type="ORF">WJX84_006396</name>
</gene>
<dbReference type="InterPro" id="IPR036961">
    <property type="entry name" value="Kinesin_motor_dom_sf"/>
</dbReference>
<proteinExistence type="inferred from homology"/>
<evidence type="ECO:0000259" key="7">
    <source>
        <dbReference type="PROSITE" id="PS50067"/>
    </source>
</evidence>
<evidence type="ECO:0000313" key="8">
    <source>
        <dbReference type="EMBL" id="KAK9868874.1"/>
    </source>
</evidence>
<dbReference type="SUPFAM" id="SSF52540">
    <property type="entry name" value="P-loop containing nucleoside triphosphate hydrolases"/>
    <property type="match status" value="1"/>
</dbReference>
<feature type="compositionally biased region" description="Polar residues" evidence="6">
    <location>
        <begin position="561"/>
        <end position="572"/>
    </location>
</feature>